<name>A0A1N7LP45_9RHOB</name>
<evidence type="ECO:0000313" key="7">
    <source>
        <dbReference type="EMBL" id="SIS75616.1"/>
    </source>
</evidence>
<dbReference type="SUPFAM" id="SSF54373">
    <property type="entry name" value="FAD-linked reductases, C-terminal domain"/>
    <property type="match status" value="1"/>
</dbReference>
<dbReference type="InterPro" id="IPR000172">
    <property type="entry name" value="GMC_OxRdtase_N"/>
</dbReference>
<evidence type="ECO:0000313" key="8">
    <source>
        <dbReference type="Proteomes" id="UP000186141"/>
    </source>
</evidence>
<comment type="cofactor">
    <cofactor evidence="1 5">
        <name>FAD</name>
        <dbReference type="ChEBI" id="CHEBI:57692"/>
    </cofactor>
</comment>
<dbReference type="InterPro" id="IPR036188">
    <property type="entry name" value="FAD/NAD-bd_sf"/>
</dbReference>
<dbReference type="RefSeq" id="WP_076529296.1">
    <property type="nucleotide sequence ID" value="NZ_BMEH01000002.1"/>
</dbReference>
<dbReference type="Gene3D" id="3.50.50.60">
    <property type="entry name" value="FAD/NAD(P)-binding domain"/>
    <property type="match status" value="1"/>
</dbReference>
<dbReference type="OrthoDB" id="9785276at2"/>
<evidence type="ECO:0000256" key="1">
    <source>
        <dbReference type="ARBA" id="ARBA00001974"/>
    </source>
</evidence>
<dbReference type="Pfam" id="PF05199">
    <property type="entry name" value="GMC_oxred_C"/>
    <property type="match status" value="1"/>
</dbReference>
<dbReference type="PROSITE" id="PS00624">
    <property type="entry name" value="GMC_OXRED_2"/>
    <property type="match status" value="1"/>
</dbReference>
<organism evidence="7 8">
    <name type="scientific">Gemmobacter megaterium</name>
    <dbReference type="NCBI Taxonomy" id="1086013"/>
    <lineage>
        <taxon>Bacteria</taxon>
        <taxon>Pseudomonadati</taxon>
        <taxon>Pseudomonadota</taxon>
        <taxon>Alphaproteobacteria</taxon>
        <taxon>Rhodobacterales</taxon>
        <taxon>Paracoccaceae</taxon>
        <taxon>Gemmobacter</taxon>
    </lineage>
</organism>
<feature type="binding site" evidence="5">
    <location>
        <position position="83"/>
    </location>
    <ligand>
        <name>FAD</name>
        <dbReference type="ChEBI" id="CHEBI:57692"/>
    </ligand>
</feature>
<dbReference type="GO" id="GO:0050660">
    <property type="term" value="F:flavin adenine dinucleotide binding"/>
    <property type="evidence" value="ECO:0007669"/>
    <property type="project" value="InterPro"/>
</dbReference>
<accession>A0A1N7LP45</accession>
<evidence type="ECO:0000256" key="5">
    <source>
        <dbReference type="PIRSR" id="PIRSR000137-2"/>
    </source>
</evidence>
<dbReference type="EMBL" id="FTOT01000002">
    <property type="protein sequence ID" value="SIS75616.1"/>
    <property type="molecule type" value="Genomic_DNA"/>
</dbReference>
<dbReference type="PIRSF" id="PIRSF000137">
    <property type="entry name" value="Alcohol_oxidase"/>
    <property type="match status" value="1"/>
</dbReference>
<dbReference type="InterPro" id="IPR012132">
    <property type="entry name" value="GMC_OxRdtase"/>
</dbReference>
<keyword evidence="8" id="KW-1185">Reference proteome</keyword>
<keyword evidence="3" id="KW-0285">Flavoprotein</keyword>
<evidence type="ECO:0000256" key="3">
    <source>
        <dbReference type="ARBA" id="ARBA00022630"/>
    </source>
</evidence>
<evidence type="ECO:0000256" key="2">
    <source>
        <dbReference type="ARBA" id="ARBA00010790"/>
    </source>
</evidence>
<dbReference type="Proteomes" id="UP000186141">
    <property type="component" value="Unassembled WGS sequence"/>
</dbReference>
<dbReference type="STRING" id="1086013.SAMN05421774_10269"/>
<comment type="similarity">
    <text evidence="2">Belongs to the GMC oxidoreductase family.</text>
</comment>
<evidence type="ECO:0000256" key="4">
    <source>
        <dbReference type="ARBA" id="ARBA00022827"/>
    </source>
</evidence>
<dbReference type="GO" id="GO:0016614">
    <property type="term" value="F:oxidoreductase activity, acting on CH-OH group of donors"/>
    <property type="evidence" value="ECO:0007669"/>
    <property type="project" value="InterPro"/>
</dbReference>
<dbReference type="InterPro" id="IPR007867">
    <property type="entry name" value="GMC_OxRtase_C"/>
</dbReference>
<keyword evidence="4 5" id="KW-0274">FAD</keyword>
<dbReference type="Pfam" id="PF00732">
    <property type="entry name" value="GMC_oxred_N"/>
    <property type="match status" value="1"/>
</dbReference>
<dbReference type="SUPFAM" id="SSF51905">
    <property type="entry name" value="FAD/NAD(P)-binding domain"/>
    <property type="match status" value="1"/>
</dbReference>
<reference evidence="7 8" key="1">
    <citation type="submission" date="2017-01" db="EMBL/GenBank/DDBJ databases">
        <authorList>
            <person name="Mah S.A."/>
            <person name="Swanson W.J."/>
            <person name="Moy G.W."/>
            <person name="Vacquier V.D."/>
        </authorList>
    </citation>
    <scope>NUCLEOTIDE SEQUENCE [LARGE SCALE GENOMIC DNA]</scope>
    <source>
        <strain evidence="7 8">DSM 26375</strain>
    </source>
</reference>
<feature type="domain" description="Glucose-methanol-choline oxidoreductase N-terminal" evidence="6">
    <location>
        <begin position="253"/>
        <end position="267"/>
    </location>
</feature>
<sequence>MDGFDYVIIGAGSAGCVLANRLSADPRNRVLLLEAGGRDNYHWIHIPVGYLYCIGNPRTDWGFRTEAEPGLNGRDLLYPRGRVLGGCSSINGMIYMRGQAQDFDGWRQMGCTGWGWDEVLPLFRAQEDYHLGADDQHGAGGEWRVEKARLHWDVLDAFRDAAIQAGIPRNDDFNRGDNEGVGYFEVNQRRGIRWNTAKAFLRPAKGRANLLVLTGAHAERLIIEDGEVQGVVYHHDGQRKEVRAARETILAAGAIGSPQLLELSGVGRGEVLQAAGIAPQVEVPGVGENLQDHLQLRLVYKVTGVPTLNEKASSLWGKAAIGLEYLVNRSGPMAMAPSQLGIFTRSGPEKATADLEYHVQPVSLDKFGDPVHPFPAITASVCNLRPDSRGSVHVKTADFRQHPAIRPNYLATEADRQVAARSIRLTRQIATQPAFARFHPEEYRPGPTYETEADLVRAAGDIGTTIFHPVGTCRMGADPGSVVDPRLRFRALGRLRVADASVMPTITSGNTNAPTLMIAEKAARMILEDARG</sequence>
<dbReference type="PANTHER" id="PTHR11552:SF147">
    <property type="entry name" value="CHOLINE DEHYDROGENASE, MITOCHONDRIAL"/>
    <property type="match status" value="1"/>
</dbReference>
<evidence type="ECO:0000259" key="6">
    <source>
        <dbReference type="PROSITE" id="PS00624"/>
    </source>
</evidence>
<dbReference type="PANTHER" id="PTHR11552">
    <property type="entry name" value="GLUCOSE-METHANOL-CHOLINE GMC OXIDOREDUCTASE"/>
    <property type="match status" value="1"/>
</dbReference>
<proteinExistence type="inferred from homology"/>
<dbReference type="AlphaFoldDB" id="A0A1N7LP45"/>
<gene>
    <name evidence="7" type="ORF">SAMN05421774_10269</name>
</gene>
<protein>
    <submittedName>
        <fullName evidence="7">Choline dehydrogenase</fullName>
    </submittedName>
</protein>
<dbReference type="Gene3D" id="3.30.560.10">
    <property type="entry name" value="Glucose Oxidase, domain 3"/>
    <property type="match status" value="1"/>
</dbReference>